<comment type="caution">
    <text evidence="1">The sequence shown here is derived from an EMBL/GenBank/DDBJ whole genome shotgun (WGS) entry which is preliminary data.</text>
</comment>
<evidence type="ECO:0000313" key="2">
    <source>
        <dbReference type="Proteomes" id="UP000319812"/>
    </source>
</evidence>
<gene>
    <name evidence="1" type="ORF">HHA01_15460</name>
</gene>
<dbReference type="Proteomes" id="UP000319812">
    <property type="component" value="Unassembled WGS sequence"/>
</dbReference>
<reference evidence="1 2" key="1">
    <citation type="submission" date="2019-06" db="EMBL/GenBank/DDBJ databases">
        <title>Whole genome shotgun sequence of Halomonas halmophila NBRC 15537.</title>
        <authorList>
            <person name="Hosoyama A."/>
            <person name="Uohara A."/>
            <person name="Ohji S."/>
            <person name="Ichikawa N."/>
        </authorList>
    </citation>
    <scope>NUCLEOTIDE SEQUENCE [LARGE SCALE GENOMIC DNA]</scope>
    <source>
        <strain evidence="1 2">NBRC 15537</strain>
    </source>
</reference>
<accession>A0A4Y4EXI5</accession>
<sequence>MLAGLFGAGLLGWPGSKMLADLDQEQLRRSMRQAYGQAGLTAVEEWLALLNRLQQQPVNIQLGAVNDFFNLRVGWRDDIDIWNQKDYWATPLETLARGKGDCEDYTIGKYATLRQLNVAEEKLRLIYVKAWLGRGQGAQAHMVLGYYHTPGSEPLILDNIIPNITRGGERTDLEPLFSFNGSGLWAQGSSQSRADPLERLSRWRSVIERMQQHGFLRGR</sequence>
<dbReference type="InterPro" id="IPR010319">
    <property type="entry name" value="Transglutaminase-like_Cys_pept"/>
</dbReference>
<dbReference type="Pfam" id="PF06035">
    <property type="entry name" value="Peptidase_C93"/>
    <property type="match status" value="1"/>
</dbReference>
<dbReference type="EMBL" id="BJOC01000019">
    <property type="protein sequence ID" value="GED22569.1"/>
    <property type="molecule type" value="Genomic_DNA"/>
</dbReference>
<evidence type="ECO:0008006" key="3">
    <source>
        <dbReference type="Google" id="ProtNLM"/>
    </source>
</evidence>
<dbReference type="AlphaFoldDB" id="A0A4Y4EXI5"/>
<dbReference type="PANTHER" id="PTHR39327">
    <property type="match status" value="1"/>
</dbReference>
<protein>
    <recommendedName>
        <fullName evidence="3">Transglutaminase</fullName>
    </recommendedName>
</protein>
<name>A0A4Y4EXI5_9GAMM</name>
<keyword evidence="2" id="KW-1185">Reference proteome</keyword>
<proteinExistence type="predicted"/>
<evidence type="ECO:0000313" key="1">
    <source>
        <dbReference type="EMBL" id="GED22569.1"/>
    </source>
</evidence>
<dbReference type="OrthoDB" id="5401788at2"/>
<organism evidence="1 2">
    <name type="scientific">Halomonas halmophila</name>
    <dbReference type="NCBI Taxonomy" id="252"/>
    <lineage>
        <taxon>Bacteria</taxon>
        <taxon>Pseudomonadati</taxon>
        <taxon>Pseudomonadota</taxon>
        <taxon>Gammaproteobacteria</taxon>
        <taxon>Oceanospirillales</taxon>
        <taxon>Halomonadaceae</taxon>
        <taxon>Halomonas</taxon>
    </lineage>
</organism>
<dbReference type="PANTHER" id="PTHR39327:SF1">
    <property type="entry name" value="BLR5470 PROTEIN"/>
    <property type="match status" value="1"/>
</dbReference>
<dbReference type="Gene3D" id="3.10.620.30">
    <property type="match status" value="1"/>
</dbReference>